<sequence length="674" mass="73906">MPLPFDIQGKQQQQQHLGFLPQDLIATEEQLQWSNIKAEDAGLSQYAAREPTSVLDARRSPSPPYSSSTLSSSLGSSASGGAPTPVASQEPCGGGGGGARNNNLDFDQSMFGFILNDNSNAHIDDPAGLSKLISAEPVMPSDLDSLGAIYHPSQHQSGDEFGAFSGNLQESGFGSGQGSIFGQFGNSLVASSDIESLFSQQQHQTIESLINHHQHQQPPQNPSLFLPSGFTDQPIFYLPNPKRLNTGPALNSDHHQQQNQIEKNPFLAQNQLQRQVSMMPASAASSKMILQPSGRIEEMGMHQQAALFQQIFKSAELVSMGNLVLAQGILARLNHQLSPIGKPLQRVAYYFKESLQLLLHMISNNLDVISSATTSTALSSFSPPLSLILKLGAFKSFSDISPVVQFANFTSNQAILEAVEMHDRIHVIDFEIGYGGQWASLMQELALRNSSGGVISLKITAFILCYDDLELGLTRENLSLFAEELNIDLDLKIFGFDMLNSVSHYVSNGEVVAMNLPIGIFSNCALSLPFVLRIIKQLSPKIVVTLERGCDRYDLPFAHNVIQAVESYSNLVESLEAVNGNSEAFQKIERFMIHPAIEKLVLQRFRIQDKSPPWRSVFISSGFTPLQLSNFTESQGECLVQRTPVQGFHLEKKQSSLVLCWQQKELISATAWGC</sequence>
<evidence type="ECO:0000256" key="4">
    <source>
        <dbReference type="SAM" id="MobiDB-lite"/>
    </source>
</evidence>
<feature type="short sequence motif" description="VHIID" evidence="3">
    <location>
        <begin position="425"/>
        <end position="429"/>
    </location>
</feature>
<dbReference type="Proteomes" id="UP000594263">
    <property type="component" value="Unplaced"/>
</dbReference>
<proteinExistence type="inferred from homology"/>
<name>A0A7N0SZC8_KALFE</name>
<feature type="compositionally biased region" description="Low complexity" evidence="4">
    <location>
        <begin position="65"/>
        <end position="88"/>
    </location>
</feature>
<keyword evidence="6" id="KW-1185">Reference proteome</keyword>
<keyword evidence="1" id="KW-0805">Transcription regulation</keyword>
<evidence type="ECO:0000256" key="1">
    <source>
        <dbReference type="ARBA" id="ARBA00023015"/>
    </source>
</evidence>
<feature type="region of interest" description="SAW" evidence="3">
    <location>
        <begin position="602"/>
        <end position="673"/>
    </location>
</feature>
<evidence type="ECO:0000256" key="3">
    <source>
        <dbReference type="PROSITE-ProRule" id="PRU01191"/>
    </source>
</evidence>
<feature type="region of interest" description="Disordered" evidence="4">
    <location>
        <begin position="52"/>
        <end position="101"/>
    </location>
</feature>
<organism evidence="5 6">
    <name type="scientific">Kalanchoe fedtschenkoi</name>
    <name type="common">Lavender scallops</name>
    <name type="synonym">South American air plant</name>
    <dbReference type="NCBI Taxonomy" id="63787"/>
    <lineage>
        <taxon>Eukaryota</taxon>
        <taxon>Viridiplantae</taxon>
        <taxon>Streptophyta</taxon>
        <taxon>Embryophyta</taxon>
        <taxon>Tracheophyta</taxon>
        <taxon>Spermatophyta</taxon>
        <taxon>Magnoliopsida</taxon>
        <taxon>eudicotyledons</taxon>
        <taxon>Gunneridae</taxon>
        <taxon>Pentapetalae</taxon>
        <taxon>Saxifragales</taxon>
        <taxon>Crassulaceae</taxon>
        <taxon>Kalanchoe</taxon>
    </lineage>
</organism>
<comment type="caution">
    <text evidence="3">Lacks conserved residue(s) required for the propagation of feature annotation.</text>
</comment>
<evidence type="ECO:0008006" key="7">
    <source>
        <dbReference type="Google" id="ProtNLM"/>
    </source>
</evidence>
<evidence type="ECO:0000313" key="5">
    <source>
        <dbReference type="EnsemblPlants" id="Kaladp0015s0067.1.v1.1.CDS.1"/>
    </source>
</evidence>
<dbReference type="PANTHER" id="PTHR31636">
    <property type="entry name" value="OSJNBA0084A10.13 PROTEIN-RELATED"/>
    <property type="match status" value="1"/>
</dbReference>
<protein>
    <recommendedName>
        <fullName evidence="7">Scarecrow-like protein 6</fullName>
    </recommendedName>
</protein>
<keyword evidence="2" id="KW-0804">Transcription</keyword>
<dbReference type="OMA" id="SHKTRFN"/>
<comment type="similarity">
    <text evidence="3">Belongs to the GRAS family.</text>
</comment>
<accession>A0A7N0SZC8</accession>
<reference evidence="5" key="1">
    <citation type="submission" date="2021-01" db="UniProtKB">
        <authorList>
            <consortium name="EnsemblPlants"/>
        </authorList>
    </citation>
    <scope>IDENTIFICATION</scope>
</reference>
<evidence type="ECO:0000313" key="6">
    <source>
        <dbReference type="Proteomes" id="UP000594263"/>
    </source>
</evidence>
<dbReference type="EnsemblPlants" id="Kaladp0015s0067.1.v1.1">
    <property type="protein sequence ID" value="Kaladp0015s0067.1.v1.1.CDS.1"/>
    <property type="gene ID" value="Kaladp0015s0067.v1.1"/>
</dbReference>
<dbReference type="AlphaFoldDB" id="A0A7N0SZC8"/>
<dbReference type="Pfam" id="PF03514">
    <property type="entry name" value="GRAS"/>
    <property type="match status" value="1"/>
</dbReference>
<dbReference type="Gramene" id="Kaladp0015s0067.1.v1.1">
    <property type="protein sequence ID" value="Kaladp0015s0067.1.v1.1.CDS.1"/>
    <property type="gene ID" value="Kaladp0015s0067.v1.1"/>
</dbReference>
<dbReference type="PROSITE" id="PS50985">
    <property type="entry name" value="GRAS"/>
    <property type="match status" value="1"/>
</dbReference>
<feature type="region of interest" description="VHIID" evidence="3">
    <location>
        <begin position="394"/>
        <end position="459"/>
    </location>
</feature>
<dbReference type="InterPro" id="IPR005202">
    <property type="entry name" value="TF_GRAS"/>
</dbReference>
<evidence type="ECO:0000256" key="2">
    <source>
        <dbReference type="ARBA" id="ARBA00023163"/>
    </source>
</evidence>